<dbReference type="PROSITE" id="PS00076">
    <property type="entry name" value="PYRIDINE_REDOX_1"/>
    <property type="match status" value="1"/>
</dbReference>
<comment type="caution">
    <text evidence="13">The sequence shown here is derived from an EMBL/GenBank/DDBJ whole genome shotgun (WGS) entry which is preliminary data.</text>
</comment>
<evidence type="ECO:0000313" key="14">
    <source>
        <dbReference type="Proteomes" id="UP001595898"/>
    </source>
</evidence>
<evidence type="ECO:0000256" key="2">
    <source>
        <dbReference type="ARBA" id="ARBA00007532"/>
    </source>
</evidence>
<organism evidence="13 14">
    <name type="scientific">Halosolutus amylolyticus</name>
    <dbReference type="NCBI Taxonomy" id="2932267"/>
    <lineage>
        <taxon>Archaea</taxon>
        <taxon>Methanobacteriati</taxon>
        <taxon>Methanobacteriota</taxon>
        <taxon>Stenosarchaea group</taxon>
        <taxon>Halobacteria</taxon>
        <taxon>Halobacteriales</taxon>
        <taxon>Natrialbaceae</taxon>
        <taxon>Halosolutus</taxon>
    </lineage>
</organism>
<keyword evidence="8 9" id="KW-0676">Redox-active center</keyword>
<keyword evidence="5 9" id="KW-0560">Oxidoreductase</keyword>
<evidence type="ECO:0000256" key="5">
    <source>
        <dbReference type="ARBA" id="ARBA00023002"/>
    </source>
</evidence>
<protein>
    <submittedName>
        <fullName evidence="13">Dihydrolipoyl dehydrogenase</fullName>
    </submittedName>
</protein>
<keyword evidence="6" id="KW-0520">NAD</keyword>
<evidence type="ECO:0000256" key="9">
    <source>
        <dbReference type="RuleBase" id="RU003691"/>
    </source>
</evidence>
<feature type="domain" description="Pyridine nucleotide-disulphide oxidoreductase dimerisation" evidence="11">
    <location>
        <begin position="357"/>
        <end position="464"/>
    </location>
</feature>
<sequence>MDAGTAEFDFLVVGSGSGLDVANAAANRGQSVAVVEKGPLGGTCLNRGCIPSKKLLYHAEVMETVDRADEFGIHVDVTDVDFADIVREVNEDVSGSAESIHHGLRTSNRHTLFEGQAEFADDRTIEITSGLDAGKRARADTVLVAAGTRPAIPPIDGIESVDYLTSREALQLETPPDHLVIVGGGYIAAELAHFFGTFGSDVTIVGRRRSFLPEADDEVAAAFTERYADRFAIHTGYEAVAAAESGGEVTVEARPYPPAWDDADERDGVTVTGDTLLVAAGRRPNSDTLNLAATGVETDANGFVETDEYLRTSADGIWALGDIVGEYLLKHNANHEARAVVRNLFGDDPVPVDYTAMPFAVFASPEVAGVGAREQDLREADRAYATRTYRYEDTARGNAMKVEGLVKVLAEPDGEILGCHIVGPEASNLIEEVVVAMKAGTGTVWDIRESVHIHPALSEVVDRAFAGQFTRRGDGHDHHDHDHSDHDHHNHGHDGRGHNEHDEHSHDDRE</sequence>
<evidence type="ECO:0000256" key="1">
    <source>
        <dbReference type="ARBA" id="ARBA00001974"/>
    </source>
</evidence>
<proteinExistence type="inferred from homology"/>
<gene>
    <name evidence="13" type="ORF">ACFO5R_05385</name>
</gene>
<name>A0ABD5PL73_9EURY</name>
<keyword evidence="14" id="KW-1185">Reference proteome</keyword>
<dbReference type="GO" id="GO:0016491">
    <property type="term" value="F:oxidoreductase activity"/>
    <property type="evidence" value="ECO:0007669"/>
    <property type="project" value="UniProtKB-KW"/>
</dbReference>
<comment type="cofactor">
    <cofactor evidence="1">
        <name>FAD</name>
        <dbReference type="ChEBI" id="CHEBI:57692"/>
    </cofactor>
</comment>
<evidence type="ECO:0000256" key="3">
    <source>
        <dbReference type="ARBA" id="ARBA00022630"/>
    </source>
</evidence>
<evidence type="ECO:0000259" key="12">
    <source>
        <dbReference type="Pfam" id="PF07992"/>
    </source>
</evidence>
<feature type="domain" description="FAD/NAD(P)-binding" evidence="12">
    <location>
        <begin position="9"/>
        <end position="336"/>
    </location>
</feature>
<comment type="similarity">
    <text evidence="2 9">Belongs to the class-I pyridine nucleotide-disulfide oxidoreductase family.</text>
</comment>
<evidence type="ECO:0000256" key="6">
    <source>
        <dbReference type="ARBA" id="ARBA00023027"/>
    </source>
</evidence>
<dbReference type="PRINTS" id="PR00411">
    <property type="entry name" value="PNDRDTASEI"/>
</dbReference>
<dbReference type="InterPro" id="IPR050151">
    <property type="entry name" value="Class-I_Pyr_Nuc-Dis_Oxidored"/>
</dbReference>
<evidence type="ECO:0000313" key="13">
    <source>
        <dbReference type="EMBL" id="MFC4541356.1"/>
    </source>
</evidence>
<dbReference type="Gene3D" id="3.50.50.60">
    <property type="entry name" value="FAD/NAD(P)-binding domain"/>
    <property type="match status" value="2"/>
</dbReference>
<keyword evidence="3 9" id="KW-0285">Flavoprotein</keyword>
<dbReference type="PIRSF" id="PIRSF000350">
    <property type="entry name" value="Mercury_reductase_MerA"/>
    <property type="match status" value="1"/>
</dbReference>
<keyword evidence="7" id="KW-1015">Disulfide bond</keyword>
<dbReference type="InterPro" id="IPR004099">
    <property type="entry name" value="Pyr_nucl-diS_OxRdtase_dimer"/>
</dbReference>
<dbReference type="SUPFAM" id="SSF51905">
    <property type="entry name" value="FAD/NAD(P)-binding domain"/>
    <property type="match status" value="1"/>
</dbReference>
<accession>A0ABD5PL73</accession>
<dbReference type="InterPro" id="IPR036188">
    <property type="entry name" value="FAD/NAD-bd_sf"/>
</dbReference>
<feature type="compositionally biased region" description="Basic and acidic residues" evidence="10">
    <location>
        <begin position="471"/>
        <end position="510"/>
    </location>
</feature>
<dbReference type="InterPro" id="IPR012999">
    <property type="entry name" value="Pyr_OxRdtase_I_AS"/>
</dbReference>
<dbReference type="AlphaFoldDB" id="A0ABD5PL73"/>
<dbReference type="PANTHER" id="PTHR22912">
    <property type="entry name" value="DISULFIDE OXIDOREDUCTASE"/>
    <property type="match status" value="1"/>
</dbReference>
<evidence type="ECO:0000256" key="4">
    <source>
        <dbReference type="ARBA" id="ARBA00022827"/>
    </source>
</evidence>
<evidence type="ECO:0000256" key="8">
    <source>
        <dbReference type="ARBA" id="ARBA00023284"/>
    </source>
</evidence>
<reference evidence="13 14" key="1">
    <citation type="journal article" date="2019" name="Int. J. Syst. Evol. Microbiol.">
        <title>The Global Catalogue of Microorganisms (GCM) 10K type strain sequencing project: providing services to taxonomists for standard genome sequencing and annotation.</title>
        <authorList>
            <consortium name="The Broad Institute Genomics Platform"/>
            <consortium name="The Broad Institute Genome Sequencing Center for Infectious Disease"/>
            <person name="Wu L."/>
            <person name="Ma J."/>
        </authorList>
    </citation>
    <scope>NUCLEOTIDE SEQUENCE [LARGE SCALE GENOMIC DNA]</scope>
    <source>
        <strain evidence="13 14">WLHS5</strain>
    </source>
</reference>
<dbReference type="InterPro" id="IPR016156">
    <property type="entry name" value="FAD/NAD-linked_Rdtase_dimer_sf"/>
</dbReference>
<dbReference type="RefSeq" id="WP_250139618.1">
    <property type="nucleotide sequence ID" value="NZ_JALIQP010000001.1"/>
</dbReference>
<feature type="region of interest" description="Disordered" evidence="10">
    <location>
        <begin position="470"/>
        <end position="510"/>
    </location>
</feature>
<dbReference type="SUPFAM" id="SSF55424">
    <property type="entry name" value="FAD/NAD-linked reductases, dimerisation (C-terminal) domain"/>
    <property type="match status" value="1"/>
</dbReference>
<evidence type="ECO:0000256" key="10">
    <source>
        <dbReference type="SAM" id="MobiDB-lite"/>
    </source>
</evidence>
<dbReference type="Proteomes" id="UP001595898">
    <property type="component" value="Unassembled WGS sequence"/>
</dbReference>
<dbReference type="NCBIfam" id="NF004946">
    <property type="entry name" value="PRK06292.2-4"/>
    <property type="match status" value="1"/>
</dbReference>
<keyword evidence="4 9" id="KW-0274">FAD</keyword>
<dbReference type="InterPro" id="IPR001100">
    <property type="entry name" value="Pyr_nuc-diS_OxRdtase"/>
</dbReference>
<evidence type="ECO:0000256" key="7">
    <source>
        <dbReference type="ARBA" id="ARBA00023157"/>
    </source>
</evidence>
<dbReference type="PANTHER" id="PTHR22912:SF151">
    <property type="entry name" value="DIHYDROLIPOYL DEHYDROGENASE, MITOCHONDRIAL"/>
    <property type="match status" value="1"/>
</dbReference>
<dbReference type="PRINTS" id="PR00368">
    <property type="entry name" value="FADPNR"/>
</dbReference>
<dbReference type="Pfam" id="PF07992">
    <property type="entry name" value="Pyr_redox_2"/>
    <property type="match status" value="1"/>
</dbReference>
<dbReference type="Gene3D" id="3.30.390.30">
    <property type="match status" value="1"/>
</dbReference>
<dbReference type="Pfam" id="PF02852">
    <property type="entry name" value="Pyr_redox_dim"/>
    <property type="match status" value="1"/>
</dbReference>
<evidence type="ECO:0000259" key="11">
    <source>
        <dbReference type="Pfam" id="PF02852"/>
    </source>
</evidence>
<dbReference type="EMBL" id="JBHSFA010000002">
    <property type="protein sequence ID" value="MFC4541356.1"/>
    <property type="molecule type" value="Genomic_DNA"/>
</dbReference>
<dbReference type="InterPro" id="IPR023753">
    <property type="entry name" value="FAD/NAD-binding_dom"/>
</dbReference>